<keyword evidence="3 5" id="KW-0238">DNA-binding</keyword>
<dbReference type="SUPFAM" id="SSF56349">
    <property type="entry name" value="DNA breaking-rejoining enzymes"/>
    <property type="match status" value="1"/>
</dbReference>
<gene>
    <name evidence="8" type="ORF">PEPS_30350</name>
</gene>
<evidence type="ECO:0008006" key="10">
    <source>
        <dbReference type="Google" id="ProtNLM"/>
    </source>
</evidence>
<keyword evidence="9" id="KW-1185">Reference proteome</keyword>
<dbReference type="Pfam" id="PF13102">
    <property type="entry name" value="Phage_int_SAM_5"/>
    <property type="match status" value="1"/>
</dbReference>
<dbReference type="Gene3D" id="1.10.150.130">
    <property type="match status" value="1"/>
</dbReference>
<name>A0ABN6LCB3_9BACT</name>
<evidence type="ECO:0000256" key="1">
    <source>
        <dbReference type="ARBA" id="ARBA00008857"/>
    </source>
</evidence>
<evidence type="ECO:0000259" key="6">
    <source>
        <dbReference type="PROSITE" id="PS51898"/>
    </source>
</evidence>
<keyword evidence="8" id="KW-0614">Plasmid</keyword>
<protein>
    <recommendedName>
        <fullName evidence="10">Integrase</fullName>
    </recommendedName>
</protein>
<sequence>MDCKHNDHKLPVNIVSVPKDINFKNELPMIKYRVQRFLKECEKRWYVEYWITTEVKSPRKRIYISHKKFPTLKEKERQVKKVIQDLESGEIIEKPKRKRLRNKKDELVRLSTAISDSLNIIEREVAKNTHAAYKKSLKKLEYYFDDPDCYLHDVSASDIINFLDYLTVEERISNSTRNSYLKWLKAMFERFKARGWISTNPCIGIKGFREDIQMHKAFCNENAQMILSYLKGEDLQLFVFVMLVYQCFLRPSEIYKLQVKDILFDLKKIIISKNVAKTKVAKYPRFNDSLKAALQKYLEGAKNDDFIISQRRTFGATQTTNYSIGDRHRKVLKRFGLDHANHTLYGWKHTGNIELYRLTKDIKFIQAQNGHSSVNMTDRYLRDLGVIMDDEISLVPLPDFKF</sequence>
<dbReference type="Proteomes" id="UP001354989">
    <property type="component" value="Plasmid pPP1"/>
</dbReference>
<dbReference type="InterPro" id="IPR013762">
    <property type="entry name" value="Integrase-like_cat_sf"/>
</dbReference>
<dbReference type="PANTHER" id="PTHR30349">
    <property type="entry name" value="PHAGE INTEGRASE-RELATED"/>
    <property type="match status" value="1"/>
</dbReference>
<keyword evidence="4" id="KW-0233">DNA recombination</keyword>
<dbReference type="InterPro" id="IPR044068">
    <property type="entry name" value="CB"/>
</dbReference>
<comment type="similarity">
    <text evidence="1">Belongs to the 'phage' integrase family.</text>
</comment>
<evidence type="ECO:0000313" key="8">
    <source>
        <dbReference type="EMBL" id="BDD00755.1"/>
    </source>
</evidence>
<keyword evidence="2" id="KW-0229">DNA integration</keyword>
<dbReference type="PROSITE" id="PS51900">
    <property type="entry name" value="CB"/>
    <property type="match status" value="1"/>
</dbReference>
<feature type="domain" description="Core-binding (CB)" evidence="7">
    <location>
        <begin position="105"/>
        <end position="192"/>
    </location>
</feature>
<evidence type="ECO:0000256" key="3">
    <source>
        <dbReference type="ARBA" id="ARBA00023125"/>
    </source>
</evidence>
<evidence type="ECO:0000256" key="4">
    <source>
        <dbReference type="ARBA" id="ARBA00023172"/>
    </source>
</evidence>
<dbReference type="Gene3D" id="1.10.443.10">
    <property type="entry name" value="Intergrase catalytic core"/>
    <property type="match status" value="1"/>
</dbReference>
<dbReference type="InterPro" id="IPR010998">
    <property type="entry name" value="Integrase_recombinase_N"/>
</dbReference>
<geneLocation type="plasmid" evidence="8 9">
    <name>pPP1</name>
</geneLocation>
<dbReference type="PANTHER" id="PTHR30349:SF41">
    <property type="entry name" value="INTEGRASE_RECOMBINASE PROTEIN MJ0367-RELATED"/>
    <property type="match status" value="1"/>
</dbReference>
<dbReference type="InterPro" id="IPR050090">
    <property type="entry name" value="Tyrosine_recombinase_XerCD"/>
</dbReference>
<dbReference type="PROSITE" id="PS51898">
    <property type="entry name" value="TYR_RECOMBINASE"/>
    <property type="match status" value="1"/>
</dbReference>
<dbReference type="CDD" id="cd00397">
    <property type="entry name" value="DNA_BRE_C"/>
    <property type="match status" value="1"/>
</dbReference>
<dbReference type="InterPro" id="IPR025269">
    <property type="entry name" value="SAM-like_dom"/>
</dbReference>
<dbReference type="EMBL" id="AP025293">
    <property type="protein sequence ID" value="BDD00755.1"/>
    <property type="molecule type" value="Genomic_DNA"/>
</dbReference>
<dbReference type="InterPro" id="IPR002104">
    <property type="entry name" value="Integrase_catalytic"/>
</dbReference>
<reference evidence="8 9" key="1">
    <citation type="submission" date="2021-12" db="EMBL/GenBank/DDBJ databases">
        <title>Genome sequencing of bacteria with rrn-lacking chromosome and rrn-plasmid.</title>
        <authorList>
            <person name="Anda M."/>
            <person name="Iwasaki W."/>
        </authorList>
    </citation>
    <scope>NUCLEOTIDE SEQUENCE [LARGE SCALE GENOMIC DNA]</scope>
    <source>
        <strain evidence="8 9">NBRC 101262</strain>
        <plasmid evidence="8 9">pPP1</plasmid>
    </source>
</reference>
<evidence type="ECO:0000256" key="5">
    <source>
        <dbReference type="PROSITE-ProRule" id="PRU01248"/>
    </source>
</evidence>
<evidence type="ECO:0000313" key="9">
    <source>
        <dbReference type="Proteomes" id="UP001354989"/>
    </source>
</evidence>
<evidence type="ECO:0000259" key="7">
    <source>
        <dbReference type="PROSITE" id="PS51900"/>
    </source>
</evidence>
<dbReference type="Pfam" id="PF00589">
    <property type="entry name" value="Phage_integrase"/>
    <property type="match status" value="1"/>
</dbReference>
<evidence type="ECO:0000256" key="2">
    <source>
        <dbReference type="ARBA" id="ARBA00022908"/>
    </source>
</evidence>
<organism evidence="8 9">
    <name type="scientific">Persicobacter psychrovividus</name>
    <dbReference type="NCBI Taxonomy" id="387638"/>
    <lineage>
        <taxon>Bacteria</taxon>
        <taxon>Pseudomonadati</taxon>
        <taxon>Bacteroidota</taxon>
        <taxon>Cytophagia</taxon>
        <taxon>Cytophagales</taxon>
        <taxon>Persicobacteraceae</taxon>
        <taxon>Persicobacter</taxon>
    </lineage>
</organism>
<dbReference type="InterPro" id="IPR011010">
    <property type="entry name" value="DNA_brk_join_enz"/>
</dbReference>
<feature type="domain" description="Tyr recombinase" evidence="6">
    <location>
        <begin position="213"/>
        <end position="394"/>
    </location>
</feature>
<accession>A0ABN6LCB3</accession>
<proteinExistence type="inferred from homology"/>